<organism evidence="2 3">
    <name type="scientific">Mucilaginibacter terrigena</name>
    <dbReference type="NCBI Taxonomy" id="2492395"/>
    <lineage>
        <taxon>Bacteria</taxon>
        <taxon>Pseudomonadati</taxon>
        <taxon>Bacteroidota</taxon>
        <taxon>Sphingobacteriia</taxon>
        <taxon>Sphingobacteriales</taxon>
        <taxon>Sphingobacteriaceae</taxon>
        <taxon>Mucilaginibacter</taxon>
    </lineage>
</organism>
<accession>A0A4Q5LP38</accession>
<protein>
    <recommendedName>
        <fullName evidence="4">Lipoprotein</fullName>
    </recommendedName>
</protein>
<proteinExistence type="predicted"/>
<reference evidence="2 3" key="1">
    <citation type="submission" date="2019-02" db="EMBL/GenBank/DDBJ databases">
        <title>Bacterial novel species Mucilaginibacter sp. 17JY9-4 isolated from soil.</title>
        <authorList>
            <person name="Jung H.-Y."/>
        </authorList>
    </citation>
    <scope>NUCLEOTIDE SEQUENCE [LARGE SCALE GENOMIC DNA]</scope>
    <source>
        <strain evidence="2 3">17JY9-4</strain>
    </source>
</reference>
<feature type="chain" id="PRO_5020446225" description="Lipoprotein" evidence="1">
    <location>
        <begin position="24"/>
        <end position="141"/>
    </location>
</feature>
<evidence type="ECO:0000256" key="1">
    <source>
        <dbReference type="SAM" id="SignalP"/>
    </source>
</evidence>
<keyword evidence="1" id="KW-0732">Signal</keyword>
<sequence length="141" mass="15240">MKKLIYLLPLLLTLAAGCFNDHGGEATPDPSGTFKGQFRHISKHEDNSLDTVKAEITVMIEPGVGYKVLGDTATVHAGSKGHYGIVGSGIMFVDDTYPKTGIPAKAHLNGEYVFVYNGNVFQMARSIGDTAAYQYDLKKTN</sequence>
<dbReference type="EMBL" id="SEWG01000002">
    <property type="protein sequence ID" value="RYU91156.1"/>
    <property type="molecule type" value="Genomic_DNA"/>
</dbReference>
<name>A0A4Q5LP38_9SPHI</name>
<feature type="signal peptide" evidence="1">
    <location>
        <begin position="1"/>
        <end position="23"/>
    </location>
</feature>
<dbReference type="RefSeq" id="WP_129875416.1">
    <property type="nucleotide sequence ID" value="NZ_SEWG01000002.1"/>
</dbReference>
<gene>
    <name evidence="2" type="ORF">EWM62_04240</name>
</gene>
<comment type="caution">
    <text evidence="2">The sequence shown here is derived from an EMBL/GenBank/DDBJ whole genome shotgun (WGS) entry which is preliminary data.</text>
</comment>
<evidence type="ECO:0008006" key="4">
    <source>
        <dbReference type="Google" id="ProtNLM"/>
    </source>
</evidence>
<evidence type="ECO:0000313" key="3">
    <source>
        <dbReference type="Proteomes" id="UP000293331"/>
    </source>
</evidence>
<keyword evidence="3" id="KW-1185">Reference proteome</keyword>
<dbReference type="OrthoDB" id="794725at2"/>
<dbReference type="Proteomes" id="UP000293331">
    <property type="component" value="Unassembled WGS sequence"/>
</dbReference>
<evidence type="ECO:0000313" key="2">
    <source>
        <dbReference type="EMBL" id="RYU91156.1"/>
    </source>
</evidence>
<dbReference type="AlphaFoldDB" id="A0A4Q5LP38"/>
<dbReference type="PROSITE" id="PS51257">
    <property type="entry name" value="PROKAR_LIPOPROTEIN"/>
    <property type="match status" value="1"/>
</dbReference>